<accession>A0A2T6BT91</accession>
<dbReference type="AlphaFoldDB" id="A0A2T6BT91"/>
<keyword evidence="2" id="KW-1133">Transmembrane helix</keyword>
<gene>
    <name evidence="3" type="ORF">C8N46_110129</name>
</gene>
<dbReference type="OrthoDB" id="963379at2"/>
<dbReference type="InterPro" id="IPR021448">
    <property type="entry name" value="DUF3098"/>
</dbReference>
<evidence type="ECO:0000313" key="3">
    <source>
        <dbReference type="EMBL" id="PTX59292.1"/>
    </source>
</evidence>
<keyword evidence="2" id="KW-0812">Transmembrane</keyword>
<dbReference type="EMBL" id="QBKT01000010">
    <property type="protein sequence ID" value="PTX59292.1"/>
    <property type="molecule type" value="Genomic_DNA"/>
</dbReference>
<feature type="region of interest" description="Disordered" evidence="1">
    <location>
        <begin position="1"/>
        <end position="45"/>
    </location>
</feature>
<dbReference type="Pfam" id="PF11297">
    <property type="entry name" value="DUF3098"/>
    <property type="match status" value="1"/>
</dbReference>
<dbReference type="Proteomes" id="UP000244090">
    <property type="component" value="Unassembled WGS sequence"/>
</dbReference>
<evidence type="ECO:0000256" key="1">
    <source>
        <dbReference type="SAM" id="MobiDB-lite"/>
    </source>
</evidence>
<proteinExistence type="predicted"/>
<evidence type="ECO:0000313" key="4">
    <source>
        <dbReference type="Proteomes" id="UP000244090"/>
    </source>
</evidence>
<comment type="caution">
    <text evidence="3">The sequence shown here is derived from an EMBL/GenBank/DDBJ whole genome shotgun (WGS) entry which is preliminary data.</text>
</comment>
<keyword evidence="2" id="KW-0472">Membrane</keyword>
<sequence length="121" mass="13213">MKNKNSKSNRKKAKSAPQKPVQQPVATQKDDAATVKNNPSNQENISQSNFVFGKKNYLFMFIGLAVIALGFILMAGGGSDDPNVFNEDIFSTRRIHIAPMVVVLGFAIEVYAILLNPNSDA</sequence>
<protein>
    <recommendedName>
        <fullName evidence="5">DUF3098 family protein</fullName>
    </recommendedName>
</protein>
<feature type="compositionally biased region" description="Polar residues" evidence="1">
    <location>
        <begin position="35"/>
        <end position="45"/>
    </location>
</feature>
<feature type="transmembrane region" description="Helical" evidence="2">
    <location>
        <begin position="57"/>
        <end position="75"/>
    </location>
</feature>
<organism evidence="3 4">
    <name type="scientific">Kordia periserrulae</name>
    <dbReference type="NCBI Taxonomy" id="701523"/>
    <lineage>
        <taxon>Bacteria</taxon>
        <taxon>Pseudomonadati</taxon>
        <taxon>Bacteroidota</taxon>
        <taxon>Flavobacteriia</taxon>
        <taxon>Flavobacteriales</taxon>
        <taxon>Flavobacteriaceae</taxon>
        <taxon>Kordia</taxon>
    </lineage>
</organism>
<feature type="transmembrane region" description="Helical" evidence="2">
    <location>
        <begin position="95"/>
        <end position="115"/>
    </location>
</feature>
<evidence type="ECO:0000256" key="2">
    <source>
        <dbReference type="SAM" id="Phobius"/>
    </source>
</evidence>
<feature type="compositionally biased region" description="Basic residues" evidence="1">
    <location>
        <begin position="1"/>
        <end position="14"/>
    </location>
</feature>
<reference evidence="3 4" key="1">
    <citation type="submission" date="2018-04" db="EMBL/GenBank/DDBJ databases">
        <title>Genomic Encyclopedia of Archaeal and Bacterial Type Strains, Phase II (KMG-II): from individual species to whole genera.</title>
        <authorList>
            <person name="Goeker M."/>
        </authorList>
    </citation>
    <scope>NUCLEOTIDE SEQUENCE [LARGE SCALE GENOMIC DNA]</scope>
    <source>
        <strain evidence="3 4">DSM 25731</strain>
    </source>
</reference>
<evidence type="ECO:0008006" key="5">
    <source>
        <dbReference type="Google" id="ProtNLM"/>
    </source>
</evidence>
<keyword evidence="4" id="KW-1185">Reference proteome</keyword>
<name>A0A2T6BT91_9FLAO</name>